<evidence type="ECO:0000256" key="1">
    <source>
        <dbReference type="SAM" id="MobiDB-lite"/>
    </source>
</evidence>
<gene>
    <name evidence="2" type="ORF">FIE12Z_2354</name>
</gene>
<organism evidence="2 3">
    <name type="scientific">Fusarium flagelliforme</name>
    <dbReference type="NCBI Taxonomy" id="2675880"/>
    <lineage>
        <taxon>Eukaryota</taxon>
        <taxon>Fungi</taxon>
        <taxon>Dikarya</taxon>
        <taxon>Ascomycota</taxon>
        <taxon>Pezizomycotina</taxon>
        <taxon>Sordariomycetes</taxon>
        <taxon>Hypocreomycetidae</taxon>
        <taxon>Hypocreales</taxon>
        <taxon>Nectriaceae</taxon>
        <taxon>Fusarium</taxon>
        <taxon>Fusarium incarnatum-equiseti species complex</taxon>
    </lineage>
</organism>
<keyword evidence="3" id="KW-1185">Reference proteome</keyword>
<accession>A0A395N1F3</accession>
<dbReference type="EMBL" id="PXXK01000043">
    <property type="protein sequence ID" value="RFN53359.1"/>
    <property type="molecule type" value="Genomic_DNA"/>
</dbReference>
<feature type="compositionally biased region" description="Basic and acidic residues" evidence="1">
    <location>
        <begin position="76"/>
        <end position="85"/>
    </location>
</feature>
<feature type="compositionally biased region" description="Basic and acidic residues" evidence="1">
    <location>
        <begin position="15"/>
        <end position="30"/>
    </location>
</feature>
<feature type="compositionally biased region" description="Basic and acidic residues" evidence="1">
    <location>
        <begin position="44"/>
        <end position="60"/>
    </location>
</feature>
<protein>
    <submittedName>
        <fullName evidence="2">Uncharacterized protein</fullName>
    </submittedName>
</protein>
<evidence type="ECO:0000313" key="2">
    <source>
        <dbReference type="EMBL" id="RFN53359.1"/>
    </source>
</evidence>
<feature type="region of interest" description="Disordered" evidence="1">
    <location>
        <begin position="1"/>
        <end position="86"/>
    </location>
</feature>
<proteinExistence type="predicted"/>
<name>A0A395N1F3_9HYPO</name>
<sequence>MKETAPSPSPPVEPGRGRRVDRSEPPRPELDPADEPSQASGVRGSRDYREAIDLTDDRSRSPNFRKSRDHRGRGQGRRERVREPVTPEVLARLNGVAYDRQPYTPIRAHHQLVAEEKQKLDDWLCRSSMVTDPNICVTNEDFRRYLDAIFEDWSSDVSFDHEMDGSIFIQKDCNGSKVPYDIISFTPGFHRVEVHDQAIAEYDHHELQRIRRHNTAIIVACARRAIKTWAQRGTEPGPDLDVREPRGLRISVFARDRVVSAGEALVEVGRRLIRESVLPAPRAPYIAYDIG</sequence>
<evidence type="ECO:0000313" key="3">
    <source>
        <dbReference type="Proteomes" id="UP000265631"/>
    </source>
</evidence>
<feature type="compositionally biased region" description="Basic residues" evidence="1">
    <location>
        <begin position="63"/>
        <end position="75"/>
    </location>
</feature>
<comment type="caution">
    <text evidence="2">The sequence shown here is derived from an EMBL/GenBank/DDBJ whole genome shotgun (WGS) entry which is preliminary data.</text>
</comment>
<dbReference type="AlphaFoldDB" id="A0A395N1F3"/>
<reference evidence="2 3" key="1">
    <citation type="journal article" date="2018" name="PLoS Pathog.">
        <title>Evolution of structural diversity of trichothecenes, a family of toxins produced by plant pathogenic and entomopathogenic fungi.</title>
        <authorList>
            <person name="Proctor R.H."/>
            <person name="McCormick S.P."/>
            <person name="Kim H.S."/>
            <person name="Cardoza R.E."/>
            <person name="Stanley A.M."/>
            <person name="Lindo L."/>
            <person name="Kelly A."/>
            <person name="Brown D.W."/>
            <person name="Lee T."/>
            <person name="Vaughan M.M."/>
            <person name="Alexander N.J."/>
            <person name="Busman M."/>
            <person name="Gutierrez S."/>
        </authorList>
    </citation>
    <scope>NUCLEOTIDE SEQUENCE [LARGE SCALE GENOMIC DNA]</scope>
    <source>
        <strain evidence="2 3">NRRL 13405</strain>
    </source>
</reference>
<dbReference type="Proteomes" id="UP000265631">
    <property type="component" value="Unassembled WGS sequence"/>
</dbReference>